<dbReference type="Pfam" id="PF12802">
    <property type="entry name" value="MarR_2"/>
    <property type="match status" value="1"/>
</dbReference>
<proteinExistence type="predicted"/>
<dbReference type="Proteomes" id="UP001500449">
    <property type="component" value="Unassembled WGS sequence"/>
</dbReference>
<dbReference type="SUPFAM" id="SSF46785">
    <property type="entry name" value="Winged helix' DNA-binding domain"/>
    <property type="match status" value="1"/>
</dbReference>
<dbReference type="Gene3D" id="1.10.10.10">
    <property type="entry name" value="Winged helix-like DNA-binding domain superfamily/Winged helix DNA-binding domain"/>
    <property type="match status" value="1"/>
</dbReference>
<dbReference type="PRINTS" id="PR00598">
    <property type="entry name" value="HTHMARR"/>
</dbReference>
<keyword evidence="3" id="KW-0804">Transcription</keyword>
<comment type="caution">
    <text evidence="5">The sequence shown here is derived from an EMBL/GenBank/DDBJ whole genome shotgun (WGS) entry which is preliminary data.</text>
</comment>
<evidence type="ECO:0000313" key="6">
    <source>
        <dbReference type="Proteomes" id="UP001500449"/>
    </source>
</evidence>
<dbReference type="InterPro" id="IPR000835">
    <property type="entry name" value="HTH_MarR-typ"/>
</dbReference>
<dbReference type="PROSITE" id="PS50995">
    <property type="entry name" value="HTH_MARR_2"/>
    <property type="match status" value="1"/>
</dbReference>
<dbReference type="InterPro" id="IPR001845">
    <property type="entry name" value="HTH_ArsR_DNA-bd_dom"/>
</dbReference>
<organism evidence="5 6">
    <name type="scientific">Pseudonocardia ailaonensis</name>
    <dbReference type="NCBI Taxonomy" id="367279"/>
    <lineage>
        <taxon>Bacteria</taxon>
        <taxon>Bacillati</taxon>
        <taxon>Actinomycetota</taxon>
        <taxon>Actinomycetes</taxon>
        <taxon>Pseudonocardiales</taxon>
        <taxon>Pseudonocardiaceae</taxon>
        <taxon>Pseudonocardia</taxon>
    </lineage>
</organism>
<sequence length="156" mass="17728">MARVRMPLGQRLAATARAADRALDQELVRRGGSRTVYRVLHHLATRPAGNQAEVAEAMGLTGQTLSHHLGKLEAEGLLTRHRDPMDRRAHLVELTDAGHARLEEMRQTHREHERQLVSRLDPEEVDELERLLARVDRVFGVPAPTELERWLASFED</sequence>
<dbReference type="PROSITE" id="PS01117">
    <property type="entry name" value="HTH_MARR_1"/>
    <property type="match status" value="1"/>
</dbReference>
<keyword evidence="1" id="KW-0805">Transcription regulation</keyword>
<keyword evidence="6" id="KW-1185">Reference proteome</keyword>
<dbReference type="CDD" id="cd00090">
    <property type="entry name" value="HTH_ARSR"/>
    <property type="match status" value="1"/>
</dbReference>
<gene>
    <name evidence="5" type="ORF">GCM10009836_05090</name>
</gene>
<protein>
    <submittedName>
        <fullName evidence="5">MarR family winged helix-turn-helix transcriptional regulator</fullName>
    </submittedName>
</protein>
<evidence type="ECO:0000313" key="5">
    <source>
        <dbReference type="EMBL" id="GAA1830099.1"/>
    </source>
</evidence>
<dbReference type="InterPro" id="IPR036388">
    <property type="entry name" value="WH-like_DNA-bd_sf"/>
</dbReference>
<feature type="domain" description="HTH marR-type" evidence="4">
    <location>
        <begin position="5"/>
        <end position="137"/>
    </location>
</feature>
<name>A0ABN2MK32_9PSEU</name>
<evidence type="ECO:0000256" key="2">
    <source>
        <dbReference type="ARBA" id="ARBA00023125"/>
    </source>
</evidence>
<dbReference type="PANTHER" id="PTHR42756">
    <property type="entry name" value="TRANSCRIPTIONAL REGULATOR, MARR"/>
    <property type="match status" value="1"/>
</dbReference>
<dbReference type="InterPro" id="IPR036390">
    <property type="entry name" value="WH_DNA-bd_sf"/>
</dbReference>
<evidence type="ECO:0000259" key="4">
    <source>
        <dbReference type="PROSITE" id="PS50995"/>
    </source>
</evidence>
<evidence type="ECO:0000256" key="1">
    <source>
        <dbReference type="ARBA" id="ARBA00023015"/>
    </source>
</evidence>
<keyword evidence="2" id="KW-0238">DNA-binding</keyword>
<dbReference type="SMART" id="SM00418">
    <property type="entry name" value="HTH_ARSR"/>
    <property type="match status" value="1"/>
</dbReference>
<dbReference type="InterPro" id="IPR011991">
    <property type="entry name" value="ArsR-like_HTH"/>
</dbReference>
<accession>A0ABN2MK32</accession>
<dbReference type="EMBL" id="BAAAQK010000002">
    <property type="protein sequence ID" value="GAA1830099.1"/>
    <property type="molecule type" value="Genomic_DNA"/>
</dbReference>
<dbReference type="PANTHER" id="PTHR42756:SF1">
    <property type="entry name" value="TRANSCRIPTIONAL REPRESSOR OF EMRAB OPERON"/>
    <property type="match status" value="1"/>
</dbReference>
<evidence type="ECO:0000256" key="3">
    <source>
        <dbReference type="ARBA" id="ARBA00023163"/>
    </source>
</evidence>
<reference evidence="5 6" key="1">
    <citation type="journal article" date="2019" name="Int. J. Syst. Evol. Microbiol.">
        <title>The Global Catalogue of Microorganisms (GCM) 10K type strain sequencing project: providing services to taxonomists for standard genome sequencing and annotation.</title>
        <authorList>
            <consortium name="The Broad Institute Genomics Platform"/>
            <consortium name="The Broad Institute Genome Sequencing Center for Infectious Disease"/>
            <person name="Wu L."/>
            <person name="Ma J."/>
        </authorList>
    </citation>
    <scope>NUCLEOTIDE SEQUENCE [LARGE SCALE GENOMIC DNA]</scope>
    <source>
        <strain evidence="5 6">JCM 16009</strain>
    </source>
</reference>
<dbReference type="InterPro" id="IPR023187">
    <property type="entry name" value="Tscrpt_reg_MarR-type_CS"/>
</dbReference>
<dbReference type="SMART" id="SM00347">
    <property type="entry name" value="HTH_MARR"/>
    <property type="match status" value="1"/>
</dbReference>